<evidence type="ECO:0000256" key="1">
    <source>
        <dbReference type="ARBA" id="ARBA00004613"/>
    </source>
</evidence>
<feature type="domain" description="Chemokine interleukin-8-like" evidence="7">
    <location>
        <begin position="31"/>
        <end position="92"/>
    </location>
</feature>
<dbReference type="InterPro" id="IPR001089">
    <property type="entry name" value="Chemokine_CXC"/>
</dbReference>
<evidence type="ECO:0000313" key="9">
    <source>
        <dbReference type="Proteomes" id="UP000287033"/>
    </source>
</evidence>
<dbReference type="Proteomes" id="UP000287033">
    <property type="component" value="Unassembled WGS sequence"/>
</dbReference>
<dbReference type="Pfam" id="PF00048">
    <property type="entry name" value="IL8"/>
    <property type="match status" value="2"/>
</dbReference>
<evidence type="ECO:0000256" key="4">
    <source>
        <dbReference type="ARBA" id="ARBA00022525"/>
    </source>
</evidence>
<dbReference type="GO" id="GO:0006955">
    <property type="term" value="P:immune response"/>
    <property type="evidence" value="ECO:0007669"/>
    <property type="project" value="InterPro"/>
</dbReference>
<evidence type="ECO:0000256" key="2">
    <source>
        <dbReference type="ARBA" id="ARBA00010665"/>
    </source>
</evidence>
<proteinExistence type="inferred from homology"/>
<dbReference type="PRINTS" id="PR00436">
    <property type="entry name" value="INTERLEUKIN8"/>
</dbReference>
<dbReference type="InterPro" id="IPR033899">
    <property type="entry name" value="CXC_Chemokine_domain"/>
</dbReference>
<feature type="domain" description="Chemokine interleukin-8-like" evidence="7">
    <location>
        <begin position="154"/>
        <end position="215"/>
    </location>
</feature>
<dbReference type="SMART" id="SM00199">
    <property type="entry name" value="SCY"/>
    <property type="match status" value="2"/>
</dbReference>
<dbReference type="STRING" id="137246.A0A401RH41"/>
<evidence type="ECO:0000256" key="5">
    <source>
        <dbReference type="ARBA" id="ARBA00023157"/>
    </source>
</evidence>
<dbReference type="AlphaFoldDB" id="A0A401RH41"/>
<dbReference type="InterPro" id="IPR036048">
    <property type="entry name" value="Interleukin_8-like_sf"/>
</dbReference>
<accession>A0A401RH41</accession>
<comment type="caution">
    <text evidence="8">The sequence shown here is derived from an EMBL/GenBank/DDBJ whole genome shotgun (WGS) entry which is preliminary data.</text>
</comment>
<gene>
    <name evidence="8" type="ORF">chiPu_0017564</name>
</gene>
<feature type="chain" id="PRO_5018811121" description="C-X-C motif chemokine" evidence="6">
    <location>
        <begin position="23"/>
        <end position="225"/>
    </location>
</feature>
<dbReference type="InterPro" id="IPR039809">
    <property type="entry name" value="Chemokine_b/g/d"/>
</dbReference>
<dbReference type="GO" id="GO:0005615">
    <property type="term" value="C:extracellular space"/>
    <property type="evidence" value="ECO:0007669"/>
    <property type="project" value="UniProtKB-UniRule"/>
</dbReference>
<dbReference type="PROSITE" id="PS00471">
    <property type="entry name" value="SMALL_CYTOKINES_CXC"/>
    <property type="match status" value="1"/>
</dbReference>
<dbReference type="PRINTS" id="PR00437">
    <property type="entry name" value="SMALLCYTKCXC"/>
</dbReference>
<feature type="signal peptide" evidence="6">
    <location>
        <begin position="1"/>
        <end position="22"/>
    </location>
</feature>
<dbReference type="GO" id="GO:0008009">
    <property type="term" value="F:chemokine activity"/>
    <property type="evidence" value="ECO:0007669"/>
    <property type="project" value="InterPro"/>
</dbReference>
<evidence type="ECO:0000259" key="7">
    <source>
        <dbReference type="SMART" id="SM00199"/>
    </source>
</evidence>
<sequence length="225" mass="24671">MSSKITLSILILFVLCVSSTEAASIGSTGLNLRCQCIKTTSKFIHPTNINNIEIIPSGPHCENTEIIASLKSKDRVCLDPTAHWLKKVLNKMMKKHQAMGELDTTAAECSNKNNIKTVIQEKTMNSKVTLAVLTLFVLYVVSTEAASLRHAGVSLRCQCIKTNSKFIHPNHMENIEIIPSGPHCPTVEIIATLKSGSPVCLNPNAVWVKKIIDIMINSSKKNKAH</sequence>
<reference evidence="8 9" key="1">
    <citation type="journal article" date="2018" name="Nat. Ecol. Evol.">
        <title>Shark genomes provide insights into elasmobranch evolution and the origin of vertebrates.</title>
        <authorList>
            <person name="Hara Y"/>
            <person name="Yamaguchi K"/>
            <person name="Onimaru K"/>
            <person name="Kadota M"/>
            <person name="Koyanagi M"/>
            <person name="Keeley SD"/>
            <person name="Tatsumi K"/>
            <person name="Tanaka K"/>
            <person name="Motone F"/>
            <person name="Kageyama Y"/>
            <person name="Nozu R"/>
            <person name="Adachi N"/>
            <person name="Nishimura O"/>
            <person name="Nakagawa R"/>
            <person name="Tanegashima C"/>
            <person name="Kiyatake I"/>
            <person name="Matsumoto R"/>
            <person name="Murakumo K"/>
            <person name="Nishida K"/>
            <person name="Terakita A"/>
            <person name="Kuratani S"/>
            <person name="Sato K"/>
            <person name="Hyodo S Kuraku.S."/>
        </authorList>
    </citation>
    <scope>NUCLEOTIDE SEQUENCE [LARGE SCALE GENOMIC DNA]</scope>
</reference>
<dbReference type="FunFam" id="2.40.50.40:FF:000004">
    <property type="entry name" value="C-X-C motif chemokine"/>
    <property type="match status" value="2"/>
</dbReference>
<keyword evidence="6" id="KW-0145">Chemotaxis</keyword>
<protein>
    <recommendedName>
        <fullName evidence="6">C-X-C motif chemokine</fullName>
    </recommendedName>
</protein>
<keyword evidence="6" id="KW-0732">Signal</keyword>
<keyword evidence="5" id="KW-1015">Disulfide bond</keyword>
<evidence type="ECO:0000256" key="6">
    <source>
        <dbReference type="RuleBase" id="RU361149"/>
    </source>
</evidence>
<dbReference type="EMBL" id="BEZZ01001317">
    <property type="protein sequence ID" value="GCC17465.1"/>
    <property type="molecule type" value="Genomic_DNA"/>
</dbReference>
<comment type="subcellular location">
    <subcellularLocation>
        <location evidence="1 6">Secreted</location>
    </subcellularLocation>
</comment>
<keyword evidence="4 6" id="KW-0964">Secreted</keyword>
<evidence type="ECO:0000256" key="3">
    <source>
        <dbReference type="ARBA" id="ARBA00022514"/>
    </source>
</evidence>
<keyword evidence="3 6" id="KW-0202">Cytokine</keyword>
<dbReference type="PANTHER" id="PTHR12015:SF198">
    <property type="entry name" value="PLATELET BASIC PROTEIN"/>
    <property type="match status" value="1"/>
</dbReference>
<dbReference type="PANTHER" id="PTHR12015">
    <property type="entry name" value="SMALL INDUCIBLE CYTOKINE A"/>
    <property type="match status" value="1"/>
</dbReference>
<dbReference type="GO" id="GO:0006952">
    <property type="term" value="P:defense response"/>
    <property type="evidence" value="ECO:0007669"/>
    <property type="project" value="InterPro"/>
</dbReference>
<dbReference type="InterPro" id="IPR018048">
    <property type="entry name" value="Chemokine_CXC_CS"/>
</dbReference>
<dbReference type="Gene3D" id="2.40.50.40">
    <property type="match status" value="2"/>
</dbReference>
<name>A0A401RH41_CHIPU</name>
<dbReference type="CDD" id="cd00273">
    <property type="entry name" value="Chemokine_CXC"/>
    <property type="match status" value="2"/>
</dbReference>
<dbReference type="SUPFAM" id="SSF54117">
    <property type="entry name" value="Interleukin 8-like chemokines"/>
    <property type="match status" value="2"/>
</dbReference>
<keyword evidence="9" id="KW-1185">Reference proteome</keyword>
<dbReference type="InterPro" id="IPR001811">
    <property type="entry name" value="Chemokine_IL8-like_dom"/>
</dbReference>
<comment type="similarity">
    <text evidence="2 6">Belongs to the intercrine alpha (chemokine CxC) family.</text>
</comment>
<evidence type="ECO:0000313" key="8">
    <source>
        <dbReference type="EMBL" id="GCC17465.1"/>
    </source>
</evidence>
<organism evidence="8 9">
    <name type="scientific">Chiloscyllium punctatum</name>
    <name type="common">Brownbanded bambooshark</name>
    <name type="synonym">Hemiscyllium punctatum</name>
    <dbReference type="NCBI Taxonomy" id="137246"/>
    <lineage>
        <taxon>Eukaryota</taxon>
        <taxon>Metazoa</taxon>
        <taxon>Chordata</taxon>
        <taxon>Craniata</taxon>
        <taxon>Vertebrata</taxon>
        <taxon>Chondrichthyes</taxon>
        <taxon>Elasmobranchii</taxon>
        <taxon>Galeomorphii</taxon>
        <taxon>Galeoidea</taxon>
        <taxon>Orectolobiformes</taxon>
        <taxon>Hemiscylliidae</taxon>
        <taxon>Chiloscyllium</taxon>
    </lineage>
</organism>
<dbReference type="OrthoDB" id="9937393at2759"/>